<proteinExistence type="predicted"/>
<evidence type="ECO:0008006" key="4">
    <source>
        <dbReference type="Google" id="ProtNLM"/>
    </source>
</evidence>
<dbReference type="RefSeq" id="WP_345043322.1">
    <property type="nucleotide sequence ID" value="NZ_BAABED010000001.1"/>
</dbReference>
<protein>
    <recommendedName>
        <fullName evidence="4">DUF3854 domain-containing protein</fullName>
    </recommendedName>
</protein>
<comment type="caution">
    <text evidence="2">The sequence shown here is derived from an EMBL/GenBank/DDBJ whole genome shotgun (WGS) entry which is preliminary data.</text>
</comment>
<evidence type="ECO:0000313" key="2">
    <source>
        <dbReference type="EMBL" id="MFB9714102.1"/>
    </source>
</evidence>
<dbReference type="Proteomes" id="UP001589536">
    <property type="component" value="Unassembled WGS sequence"/>
</dbReference>
<dbReference type="EMBL" id="JBHMBH010000019">
    <property type="protein sequence ID" value="MFB9714102.1"/>
    <property type="molecule type" value="Genomic_DNA"/>
</dbReference>
<gene>
    <name evidence="2" type="ORF">ACFFPI_08015</name>
</gene>
<reference evidence="2 3" key="1">
    <citation type="submission" date="2024-09" db="EMBL/GenBank/DDBJ databases">
        <authorList>
            <person name="Sun Q."/>
            <person name="Mori K."/>
        </authorList>
    </citation>
    <scope>NUCLEOTIDE SEQUENCE [LARGE SCALE GENOMIC DNA]</scope>
    <source>
        <strain evidence="2 3">JCM 13519</strain>
    </source>
</reference>
<evidence type="ECO:0000313" key="3">
    <source>
        <dbReference type="Proteomes" id="UP001589536"/>
    </source>
</evidence>
<name>A0ABV5URL7_9MICC</name>
<sequence length="1053" mass="115053">MEEITNQTDQDSGAQEEQPTATPVPLPVPATDISELTGMNVLDPNFTGLPPWTAADYASSITGSGAYKLADSGVAPLVAAARGYSRIDKTNYDQMARKMQVEGNSKQGKRFKRTLSAPGKDGMLMPWYSLAGIMKAVREGELPVPHTYQVRPEFPEDNDAGKPLKYEFVSNVGTPLDLHPAIPTDWIDTTPVVMFAEGMLKGDSALSAYLVHNGISYSELRSEDVENPVAKLRELLERIPQDDRVLIVSIGGVYNASGNAVDWREIALKGRVGWIAFDADIALNPAVHAAANKLSTQLLDKSKMSEVLYLNPEITSGDDGSMAKAGVDDFLAKSGNWAALINQLDDVMPDAPAKNAEDKPGNWRVGGNGQFVEECVAVNSGAGGTIGEYRWERRVDIGGRVVAMEARRQPTDQELKTGIFNPNVKFEDIDDAQVEIEISWHLHGRDYTATVTGPETILGYKPEEWDRKKAAVPRELLLHPEWPPRGAKGESWLSAIKANRPEEVAFKTRWMQMGWVPVQDGDPVFLIGDQIVGDVESSSNVLPGISAREIDVIQKYGVGENIAGDYDDEEYREEVRKNFRTIMDTYINSKAWTDLSTATVVLAGALRPVIPIRPKATIYAWGPKGKGKSWTAECMMRFWARHRGDWHEELPGSAKDTAAAMENAVARTPIWVIDDLAPSAVRRQAEQEDAKLADITRAIFNNATKLRMNADMTVKKSNKPMTQLIMTGENELSTPSAKERLIPLYVGKGKLNPERDATDALNAIAAEKGTPARFTSQLIKYVRYAATNHPGGWAAYVSAMEAARVQLKDQISGLMKEMGAASGSLERTSTLAADVMLTFFILENLARELDMDYDFIDQFAVDGDMSMSVIQLVTNAHAENQQAAPGISLVKALAALLASGEAHVISGDDPSRPPIEGSEQSEAMVNSRLGWVVSGSGDGSLRPSGKNIGTVVTVMDKSREYHKVVLFSSDTAFSAAQKAYPSLIQFGQGPTAAWSSVWDENLQPPYITRNKNGRGTLLTTWRKDRITGVPIEVDRLLDGGLSLEDLPEASTES</sequence>
<feature type="compositionally biased region" description="Polar residues" evidence="1">
    <location>
        <begin position="1"/>
        <end position="18"/>
    </location>
</feature>
<organism evidence="2 3">
    <name type="scientific">Arthrobacter methylotrophus</name>
    <dbReference type="NCBI Taxonomy" id="121291"/>
    <lineage>
        <taxon>Bacteria</taxon>
        <taxon>Bacillati</taxon>
        <taxon>Actinomycetota</taxon>
        <taxon>Actinomycetes</taxon>
        <taxon>Micrococcales</taxon>
        <taxon>Micrococcaceae</taxon>
        <taxon>Arthrobacter</taxon>
    </lineage>
</organism>
<keyword evidence="3" id="KW-1185">Reference proteome</keyword>
<accession>A0ABV5URL7</accession>
<feature type="region of interest" description="Disordered" evidence="1">
    <location>
        <begin position="1"/>
        <end position="29"/>
    </location>
</feature>
<evidence type="ECO:0000256" key="1">
    <source>
        <dbReference type="SAM" id="MobiDB-lite"/>
    </source>
</evidence>